<comment type="caution">
    <text evidence="7">The sequence shown here is derived from an EMBL/GenBank/DDBJ whole genome shotgun (WGS) entry which is preliminary data.</text>
</comment>
<dbReference type="GO" id="GO:0032153">
    <property type="term" value="C:cell division site"/>
    <property type="evidence" value="ECO:0007669"/>
    <property type="project" value="TreeGrafter"/>
</dbReference>
<feature type="transmembrane region" description="Helical" evidence="6">
    <location>
        <begin position="77"/>
        <end position="98"/>
    </location>
</feature>
<protein>
    <submittedName>
        <fullName evidence="7">Putative lipid II flippase FtsW</fullName>
    </submittedName>
</protein>
<feature type="transmembrane region" description="Helical" evidence="6">
    <location>
        <begin position="12"/>
        <end position="32"/>
    </location>
</feature>
<comment type="subcellular location">
    <subcellularLocation>
        <location evidence="1">Membrane</location>
        <topology evidence="1">Multi-pass membrane protein</topology>
    </subcellularLocation>
</comment>
<feature type="transmembrane region" description="Helical" evidence="6">
    <location>
        <begin position="52"/>
        <end position="70"/>
    </location>
</feature>
<dbReference type="PANTHER" id="PTHR30474:SF1">
    <property type="entry name" value="PEPTIDOGLYCAN GLYCOSYLTRANSFERASE MRDB"/>
    <property type="match status" value="1"/>
</dbReference>
<keyword evidence="4 6" id="KW-1133">Transmembrane helix</keyword>
<feature type="transmembrane region" description="Helical" evidence="6">
    <location>
        <begin position="185"/>
        <end position="216"/>
    </location>
</feature>
<dbReference type="GO" id="GO:0051301">
    <property type="term" value="P:cell division"/>
    <property type="evidence" value="ECO:0007669"/>
    <property type="project" value="InterPro"/>
</dbReference>
<keyword evidence="2 6" id="KW-0812">Transmembrane</keyword>
<evidence type="ECO:0000256" key="5">
    <source>
        <dbReference type="ARBA" id="ARBA00023136"/>
    </source>
</evidence>
<feature type="transmembrane region" description="Helical" evidence="6">
    <location>
        <begin position="265"/>
        <end position="282"/>
    </location>
</feature>
<feature type="transmembrane region" description="Helical" evidence="6">
    <location>
        <begin position="416"/>
        <end position="443"/>
    </location>
</feature>
<dbReference type="EMBL" id="VSSQ01000221">
    <property type="protein sequence ID" value="MPL86419.1"/>
    <property type="molecule type" value="Genomic_DNA"/>
</dbReference>
<dbReference type="PROSITE" id="PS00428">
    <property type="entry name" value="FTSW_RODA_SPOVE"/>
    <property type="match status" value="1"/>
</dbReference>
<feature type="transmembrane region" description="Helical" evidence="6">
    <location>
        <begin position="383"/>
        <end position="404"/>
    </location>
</feature>
<feature type="transmembrane region" description="Helical" evidence="6">
    <location>
        <begin position="228"/>
        <end position="245"/>
    </location>
</feature>
<proteinExistence type="predicted"/>
<feature type="transmembrane region" description="Helical" evidence="6">
    <location>
        <begin position="291"/>
        <end position="310"/>
    </location>
</feature>
<reference evidence="7" key="1">
    <citation type="submission" date="2019-08" db="EMBL/GenBank/DDBJ databases">
        <authorList>
            <person name="Kucharzyk K."/>
            <person name="Murdoch R.W."/>
            <person name="Higgins S."/>
            <person name="Loffler F."/>
        </authorList>
    </citation>
    <scope>NUCLEOTIDE SEQUENCE</scope>
</reference>
<organism evidence="7">
    <name type="scientific">bioreactor metagenome</name>
    <dbReference type="NCBI Taxonomy" id="1076179"/>
    <lineage>
        <taxon>unclassified sequences</taxon>
        <taxon>metagenomes</taxon>
        <taxon>ecological metagenomes</taxon>
    </lineage>
</organism>
<feature type="transmembrane region" description="Helical" evidence="6">
    <location>
        <begin position="149"/>
        <end position="179"/>
    </location>
</feature>
<feature type="transmembrane region" description="Helical" evidence="6">
    <location>
        <begin position="449"/>
        <end position="470"/>
    </location>
</feature>
<dbReference type="Pfam" id="PF01098">
    <property type="entry name" value="FTSW_RODA_SPOVE"/>
    <property type="match status" value="2"/>
</dbReference>
<dbReference type="AlphaFoldDB" id="A0A644V504"/>
<dbReference type="GO" id="GO:0005886">
    <property type="term" value="C:plasma membrane"/>
    <property type="evidence" value="ECO:0007669"/>
    <property type="project" value="TreeGrafter"/>
</dbReference>
<name>A0A644V504_9ZZZZ</name>
<sequence length="476" mass="54185">MKTPLNLYKKLDWPLIVTYLALVLIGWISVFASVYDEEHAHILDMSQRYGMQFIWIVTSMVIATLILFVINPKLYNILAWILYFLSLLLLFAVIFIGVEVNGSKSWFMIGPFRFQPAELAKITTSLALATMMSAYNFKLKHFTSFAKIGLTILVPMALIILEKETGSALVFFSFIFVLYREGLSGWFLVFGILAILLFVLTLAFSPFISLIVLFGLTLTALTLISREYIKGFLLAVVSIPMLIFSPELGQLDLLSFASSLSPAQWMLIVASPFLTYFTYITFKKREVYYKYILLSFLISTILIFSVDYFFEEILQEHQRSRIENLLGVTEDLQGAGYNVHQSKIAIGSGGFWGKGFLKGTQTKFNFVPEQSTDFIFCSIGEEWGFAGSVIVIGLFLFLIIRILSLADRQKDTFIRIYGYSLASVLFLHFFINIGMTIGIMPVIGIPLPFISYGGSSLWAFTIFLFIFIRLDLERWR</sequence>
<dbReference type="PANTHER" id="PTHR30474">
    <property type="entry name" value="CELL CYCLE PROTEIN"/>
    <property type="match status" value="1"/>
</dbReference>
<evidence type="ECO:0000256" key="4">
    <source>
        <dbReference type="ARBA" id="ARBA00022989"/>
    </source>
</evidence>
<dbReference type="GO" id="GO:0008360">
    <property type="term" value="P:regulation of cell shape"/>
    <property type="evidence" value="ECO:0007669"/>
    <property type="project" value="UniProtKB-KW"/>
</dbReference>
<keyword evidence="3" id="KW-0133">Cell shape</keyword>
<evidence type="ECO:0000256" key="1">
    <source>
        <dbReference type="ARBA" id="ARBA00004141"/>
    </source>
</evidence>
<evidence type="ECO:0000256" key="2">
    <source>
        <dbReference type="ARBA" id="ARBA00022692"/>
    </source>
</evidence>
<keyword evidence="5 6" id="KW-0472">Membrane</keyword>
<evidence type="ECO:0000313" key="7">
    <source>
        <dbReference type="EMBL" id="MPL86419.1"/>
    </source>
</evidence>
<dbReference type="NCBIfam" id="NF037961">
    <property type="entry name" value="RodA_shape"/>
    <property type="match status" value="2"/>
</dbReference>
<dbReference type="InterPro" id="IPR001182">
    <property type="entry name" value="FtsW/RodA"/>
</dbReference>
<dbReference type="InterPro" id="IPR018365">
    <property type="entry name" value="Cell_cycle_FtsW-rel_CS"/>
</dbReference>
<evidence type="ECO:0000256" key="6">
    <source>
        <dbReference type="SAM" id="Phobius"/>
    </source>
</evidence>
<accession>A0A644V504</accession>
<gene>
    <name evidence="7" type="primary">ftsW_16</name>
    <name evidence="7" type="ORF">SDC9_32399</name>
</gene>
<dbReference type="GO" id="GO:0015648">
    <property type="term" value="F:lipid-linked peptidoglycan transporter activity"/>
    <property type="evidence" value="ECO:0007669"/>
    <property type="project" value="TreeGrafter"/>
</dbReference>
<evidence type="ECO:0000256" key="3">
    <source>
        <dbReference type="ARBA" id="ARBA00022960"/>
    </source>
</evidence>